<dbReference type="AlphaFoldDB" id="A0A371DFW1"/>
<keyword evidence="2" id="KW-1185">Reference proteome</keyword>
<organism evidence="1 2">
    <name type="scientific">Lentinus brumalis</name>
    <dbReference type="NCBI Taxonomy" id="2498619"/>
    <lineage>
        <taxon>Eukaryota</taxon>
        <taxon>Fungi</taxon>
        <taxon>Dikarya</taxon>
        <taxon>Basidiomycota</taxon>
        <taxon>Agaricomycotina</taxon>
        <taxon>Agaricomycetes</taxon>
        <taxon>Polyporales</taxon>
        <taxon>Polyporaceae</taxon>
        <taxon>Lentinus</taxon>
    </lineage>
</organism>
<reference evidence="1 2" key="1">
    <citation type="journal article" date="2018" name="Biotechnol. Biofuels">
        <title>Integrative visual omics of the white-rot fungus Polyporus brumalis exposes the biotechnological potential of its oxidative enzymes for delignifying raw plant biomass.</title>
        <authorList>
            <person name="Miyauchi S."/>
            <person name="Rancon A."/>
            <person name="Drula E."/>
            <person name="Hage H."/>
            <person name="Chaduli D."/>
            <person name="Favel A."/>
            <person name="Grisel S."/>
            <person name="Henrissat B."/>
            <person name="Herpoel-Gimbert I."/>
            <person name="Ruiz-Duenas F.J."/>
            <person name="Chevret D."/>
            <person name="Hainaut M."/>
            <person name="Lin J."/>
            <person name="Wang M."/>
            <person name="Pangilinan J."/>
            <person name="Lipzen A."/>
            <person name="Lesage-Meessen L."/>
            <person name="Navarro D."/>
            <person name="Riley R."/>
            <person name="Grigoriev I.V."/>
            <person name="Zhou S."/>
            <person name="Raouche S."/>
            <person name="Rosso M.N."/>
        </authorList>
    </citation>
    <scope>NUCLEOTIDE SEQUENCE [LARGE SCALE GENOMIC DNA]</scope>
    <source>
        <strain evidence="1 2">BRFM 1820</strain>
    </source>
</reference>
<dbReference type="Proteomes" id="UP000256964">
    <property type="component" value="Unassembled WGS sequence"/>
</dbReference>
<accession>A0A371DFW1</accession>
<dbReference type="OrthoDB" id="2750836at2759"/>
<proteinExistence type="predicted"/>
<evidence type="ECO:0000313" key="2">
    <source>
        <dbReference type="Proteomes" id="UP000256964"/>
    </source>
</evidence>
<dbReference type="EMBL" id="KZ857394">
    <property type="protein sequence ID" value="RDX51430.1"/>
    <property type="molecule type" value="Genomic_DNA"/>
</dbReference>
<sequence length="123" mass="13983">MMISSQRVVGDLLKIHHAGVVHNDFTDRHIIAKKLADLNPERPWYPMIVDFGEAKMDHNCPYKDNKVETYIRAPARADFKCAELYVACRDTAQLWHSNHMEVFGVACPIEWADDGPEASAKMA</sequence>
<protein>
    <recommendedName>
        <fullName evidence="3">Protein kinase domain-containing protein</fullName>
    </recommendedName>
</protein>
<evidence type="ECO:0008006" key="3">
    <source>
        <dbReference type="Google" id="ProtNLM"/>
    </source>
</evidence>
<gene>
    <name evidence="1" type="ORF">OH76DRAFT_1401289</name>
</gene>
<name>A0A371DFW1_9APHY</name>
<evidence type="ECO:0000313" key="1">
    <source>
        <dbReference type="EMBL" id="RDX51430.1"/>
    </source>
</evidence>